<dbReference type="InterPro" id="IPR010694">
    <property type="entry name" value="Uncharacterised_VirK"/>
</dbReference>
<evidence type="ECO:0000313" key="2">
    <source>
        <dbReference type="Proteomes" id="UP000027466"/>
    </source>
</evidence>
<accession>A0A069PHV1</accession>
<dbReference type="AlphaFoldDB" id="A0A069PHV1"/>
<keyword evidence="2" id="KW-1185">Reference proteome</keyword>
<evidence type="ECO:0000313" key="1">
    <source>
        <dbReference type="EMBL" id="KDR40140.1"/>
    </source>
</evidence>
<protein>
    <recommendedName>
        <fullName evidence="3">VirK protein</fullName>
    </recommendedName>
</protein>
<dbReference type="Pfam" id="PF06903">
    <property type="entry name" value="VirK"/>
    <property type="match status" value="1"/>
</dbReference>
<organism evidence="1 2">
    <name type="scientific">Caballeronia glathei</name>
    <dbReference type="NCBI Taxonomy" id="60547"/>
    <lineage>
        <taxon>Bacteria</taxon>
        <taxon>Pseudomonadati</taxon>
        <taxon>Pseudomonadota</taxon>
        <taxon>Betaproteobacteria</taxon>
        <taxon>Burkholderiales</taxon>
        <taxon>Burkholderiaceae</taxon>
        <taxon>Caballeronia</taxon>
    </lineage>
</organism>
<gene>
    <name evidence="1" type="ORF">BG61_27220</name>
</gene>
<proteinExistence type="predicted"/>
<comment type="caution">
    <text evidence="1">The sequence shown here is derived from an EMBL/GenBank/DDBJ whole genome shotgun (WGS) entry which is preliminary data.</text>
</comment>
<reference evidence="1 2" key="1">
    <citation type="submission" date="2014-03" db="EMBL/GenBank/DDBJ databases">
        <title>Draft Genome Sequences of Four Burkholderia Strains.</title>
        <authorList>
            <person name="Liu X.Y."/>
            <person name="Li C.X."/>
            <person name="Xu J.H."/>
        </authorList>
    </citation>
    <scope>NUCLEOTIDE SEQUENCE [LARGE SCALE GENOMIC DNA]</scope>
    <source>
        <strain evidence="1 2">DSM 50014</strain>
    </source>
</reference>
<dbReference type="EMBL" id="JFHC01000045">
    <property type="protein sequence ID" value="KDR40140.1"/>
    <property type="molecule type" value="Genomic_DNA"/>
</dbReference>
<dbReference type="STRING" id="60547.GCA_000751215_03664"/>
<name>A0A069PHV1_9BURK</name>
<sequence>MSCLCAAMPAQAAAQSISGYAQLESALTEGQDISVQVDLGRCTVADTGKPGPQLRGGTRIGTFLIPDNKYVAFTDVHPTLDAQNHPVTEYIRYQITPDGAVTVRTAFRSGSSDTATPRGVYNCAINQGIRLIPVNAR</sequence>
<dbReference type="Proteomes" id="UP000027466">
    <property type="component" value="Unassembled WGS sequence"/>
</dbReference>
<evidence type="ECO:0008006" key="3">
    <source>
        <dbReference type="Google" id="ProtNLM"/>
    </source>
</evidence>